<dbReference type="Gene3D" id="3.30.70.330">
    <property type="match status" value="1"/>
</dbReference>
<dbReference type="PROSITE" id="PS50102">
    <property type="entry name" value="RRM"/>
    <property type="match status" value="1"/>
</dbReference>
<sequence>MSSSSWSYGSQQRAVNRNCSVFVGNIPYEASEEELREIFSRVGPVISFRLMKDKETGMPKGYGFCEYRDMETAYSAMRNLSNADYGGRPLRVDWADHELRNSEAVTKVLRTSNAEVSERTEKIVKDRLQEFRGKITDETIELAVSDMQPFREISTLIDILSSEQIVHILAEMQRLSLTDPDTTKALLATQPQLRVAIAFALIRINVITDPFRRANTTTRSAGTLMADGSTTTTTNKRQRLSVDNNGGHDNTSPQPPWARMHHHQHDEDEDGPKHGVSSDNESYDVTQLSSEEKMRVIEQFSSLSTDEISELPPEVRESMETLVREWVVSQQQHQHHHHGHEWQQEGDAEGVVIVFTVVMDTSMATTEGPPSVVMAPPPPPPQSNGIQQQQHNKDYIVQYKRTRRGRVRRIVRESYLRDDISCGFIECDYCREDDTTTPHHHDTTMQQQEGEDNAVMSVEYGIPVLSPHIVIIPTPSVCIKQLDWLCDSCDVDGWHLGNVVITYTALNALKHAGSRGGSAGGSRQGSYDRLRNRCRNSNITTLQHTKEEGTSKSPSSTSLTSNFYVFANEHCRDTFVPMEMPTTTTGEDSLDDNNDGSDVNDTRDLCCTLKVAQWYDNHLGIPNASLVLCNDNKCKEKAQRMGYKGDIVTCQELCDSKLHEVYPTCSEKLASSTLATTTTTPDNMADDGGYTGHYHRSIITKGLQDGTIHQGVLRASVSTWQRGKVILKDDNNNEVHMMIRGRFNINRAVDGDVVAVEEISQATVNGDDDDDDDDEDGGGGADAVPTTATEAMEERITEGDGGRQTRQQQEEEEGGIIIEKEGRVVGIIKRNWREYAGTLRPLQTTTTQQQQQQQQGEEKEGDTTNTQPNATATGGVGVGYSKIDRIFIPANPRIPNIRIATKHSNDLDNMRICVAIDSWDRTSRLPQGHWTRILGKCGERDTESSVILHEHNVITREFSDDVMRCLPPKDFQPDEEEISRRLDLRDVTVCSIDPPGCKDIDDALSCEVLPNGNWRIGVHIADVTHFVHPNTAIDKEAAERCTTVYLVERRTDMLPSLLTTDLCSLVGGKDRLCFSVLWEMDANNKKEAFKIVNTQFHKAIINSNAALSYGEAQARIDDKNDHTDLTQSIRRLLKAAMVIRRKRMSGGALELASQEVRFELDSETSDPTDVAEYTMKDTNRLVEEFMLLANTSVAQQILKHFPSNSVLRRHPPPKEQQLKALKSLLEKQGVKGFKFGSNKELSNSLNSTVCTRKDDPYFNRLVRIMTTRTMNQAQYFCTGEVENGMFSHYGLAMGLYTHFTSPIRRYADILVHRLLMASLGIRPLPQQLNDKTAVTEQCDKINFRHRNAQFAGRASAELHTFLYFNKKGPCIADAVITRVRAAAPPPTTTANVKQHRQHHSAGSLQVVVPRFGIDGVCKLENCDENGEWKCNEDKMIAVNDKLGITLAAFDHIQVRIMADNTDFRFKTVMTLLEKSKANEIDTYEEAEGNRKKVDKEMCPDRISRDDNVA</sequence>
<reference evidence="7 8" key="1">
    <citation type="submission" date="2020-04" db="EMBL/GenBank/DDBJ databases">
        <title>Perkinsus olseni comparative genomics.</title>
        <authorList>
            <person name="Bogema D.R."/>
        </authorList>
    </citation>
    <scope>NUCLEOTIDE SEQUENCE [LARGE SCALE GENOMIC DNA]</scope>
    <source>
        <strain evidence="7">ATCC PRA-179</strain>
    </source>
</reference>
<accession>A0A7J6KY05</accession>
<evidence type="ECO:0000259" key="6">
    <source>
        <dbReference type="PROSITE" id="PS50102"/>
    </source>
</evidence>
<dbReference type="Pfam" id="PF00773">
    <property type="entry name" value="RNB"/>
    <property type="match status" value="1"/>
</dbReference>
<feature type="compositionally biased region" description="Acidic residues" evidence="5">
    <location>
        <begin position="766"/>
        <end position="777"/>
    </location>
</feature>
<dbReference type="Gene3D" id="2.40.50.140">
    <property type="entry name" value="Nucleic acid-binding proteins"/>
    <property type="match status" value="1"/>
</dbReference>
<dbReference type="InterPro" id="IPR025742">
    <property type="entry name" value="CSTF2_hinge"/>
</dbReference>
<keyword evidence="3" id="KW-0539">Nucleus</keyword>
<evidence type="ECO:0000256" key="5">
    <source>
        <dbReference type="SAM" id="MobiDB-lite"/>
    </source>
</evidence>
<dbReference type="GO" id="GO:0003723">
    <property type="term" value="F:RNA binding"/>
    <property type="evidence" value="ECO:0007669"/>
    <property type="project" value="UniProtKB-UniRule"/>
</dbReference>
<comment type="subcellular location">
    <subcellularLocation>
        <location evidence="1">Nucleus</location>
    </subcellularLocation>
</comment>
<feature type="compositionally biased region" description="Basic and acidic residues" evidence="5">
    <location>
        <begin position="792"/>
        <end position="803"/>
    </location>
</feature>
<evidence type="ECO:0000256" key="1">
    <source>
        <dbReference type="ARBA" id="ARBA00004123"/>
    </source>
</evidence>
<feature type="compositionally biased region" description="Polar residues" evidence="5">
    <location>
        <begin position="277"/>
        <end position="289"/>
    </location>
</feature>
<evidence type="ECO:0000256" key="4">
    <source>
        <dbReference type="PROSITE-ProRule" id="PRU00176"/>
    </source>
</evidence>
<keyword evidence="2" id="KW-0698">rRNA processing</keyword>
<dbReference type="EMBL" id="JABAHT010000800">
    <property type="protein sequence ID" value="KAF4651792.1"/>
    <property type="molecule type" value="Genomic_DNA"/>
</dbReference>
<dbReference type="Pfam" id="PF00076">
    <property type="entry name" value="RRM_1"/>
    <property type="match status" value="1"/>
</dbReference>
<dbReference type="InterPro" id="IPR041505">
    <property type="entry name" value="Dis3_CSD2"/>
</dbReference>
<feature type="region of interest" description="Disordered" evidence="5">
    <location>
        <begin position="366"/>
        <end position="392"/>
    </location>
</feature>
<feature type="compositionally biased region" description="Basic and acidic residues" evidence="5">
    <location>
        <begin position="1487"/>
        <end position="1509"/>
    </location>
</feature>
<evidence type="ECO:0000256" key="2">
    <source>
        <dbReference type="ARBA" id="ARBA00022552"/>
    </source>
</evidence>
<dbReference type="Pfam" id="PF14327">
    <property type="entry name" value="CSTF2_hinge"/>
    <property type="match status" value="1"/>
</dbReference>
<dbReference type="InterPro" id="IPR022966">
    <property type="entry name" value="RNase_II/R_CS"/>
</dbReference>
<dbReference type="GO" id="GO:0016075">
    <property type="term" value="P:rRNA catabolic process"/>
    <property type="evidence" value="ECO:0007669"/>
    <property type="project" value="TreeGrafter"/>
</dbReference>
<dbReference type="Gene3D" id="2.40.50.700">
    <property type="match status" value="1"/>
</dbReference>
<evidence type="ECO:0000313" key="7">
    <source>
        <dbReference type="EMBL" id="KAF4651792.1"/>
    </source>
</evidence>
<name>A0A7J6KY05_PEROL</name>
<dbReference type="PANTHER" id="PTHR23355:SF35">
    <property type="entry name" value="EXOSOME COMPLEX EXONUCLEASE RRP44"/>
    <property type="match status" value="1"/>
</dbReference>
<feature type="compositionally biased region" description="Polar residues" evidence="5">
    <location>
        <begin position="228"/>
        <end position="252"/>
    </location>
</feature>
<dbReference type="SMART" id="SM00955">
    <property type="entry name" value="RNB"/>
    <property type="match status" value="1"/>
</dbReference>
<gene>
    <name evidence="7" type="primary">DIS3</name>
    <name evidence="7" type="ORF">FOZ61_010212</name>
</gene>
<dbReference type="GO" id="GO:0071031">
    <property type="term" value="P:nuclear mRNA surveillance of mRNA 3'-end processing"/>
    <property type="evidence" value="ECO:0007669"/>
    <property type="project" value="TreeGrafter"/>
</dbReference>
<feature type="region of interest" description="Disordered" evidence="5">
    <location>
        <begin position="839"/>
        <end position="876"/>
    </location>
</feature>
<dbReference type="OrthoDB" id="372421at2759"/>
<dbReference type="CDD" id="cd12398">
    <property type="entry name" value="RRM_CSTF2_RNA15_like"/>
    <property type="match status" value="1"/>
</dbReference>
<feature type="domain" description="RRM" evidence="6">
    <location>
        <begin position="19"/>
        <end position="97"/>
    </location>
</feature>
<dbReference type="InterPro" id="IPR035979">
    <property type="entry name" value="RBD_domain_sf"/>
</dbReference>
<dbReference type="SUPFAM" id="SSF54928">
    <property type="entry name" value="RNA-binding domain, RBD"/>
    <property type="match status" value="1"/>
</dbReference>
<dbReference type="PROSITE" id="PS01175">
    <property type="entry name" value="RIBONUCLEASE_II"/>
    <property type="match status" value="1"/>
</dbReference>
<dbReference type="InterPro" id="IPR001900">
    <property type="entry name" value="RNase_II/R"/>
</dbReference>
<dbReference type="PANTHER" id="PTHR23355">
    <property type="entry name" value="RIBONUCLEASE"/>
    <property type="match status" value="1"/>
</dbReference>
<dbReference type="GO" id="GO:0000175">
    <property type="term" value="F:3'-5'-RNA exonuclease activity"/>
    <property type="evidence" value="ECO:0007669"/>
    <property type="project" value="TreeGrafter"/>
</dbReference>
<feature type="region of interest" description="Disordered" evidence="5">
    <location>
        <begin position="218"/>
        <end position="289"/>
    </location>
</feature>
<dbReference type="Proteomes" id="UP000570595">
    <property type="component" value="Unassembled WGS sequence"/>
</dbReference>
<feature type="compositionally biased region" description="Low complexity" evidence="5">
    <location>
        <begin position="843"/>
        <end position="855"/>
    </location>
</feature>
<comment type="caution">
    <text evidence="7">The sequence shown here is derived from an EMBL/GenBank/DDBJ whole genome shotgun (WGS) entry which is preliminary data.</text>
</comment>
<dbReference type="InterPro" id="IPR000504">
    <property type="entry name" value="RRM_dom"/>
</dbReference>
<evidence type="ECO:0000313" key="8">
    <source>
        <dbReference type="Proteomes" id="UP000570595"/>
    </source>
</evidence>
<dbReference type="GO" id="GO:0000177">
    <property type="term" value="C:cytoplasmic exosome (RNase complex)"/>
    <property type="evidence" value="ECO:0007669"/>
    <property type="project" value="TreeGrafter"/>
</dbReference>
<feature type="region of interest" description="Disordered" evidence="5">
    <location>
        <begin position="1486"/>
        <end position="1509"/>
    </location>
</feature>
<feature type="region of interest" description="Disordered" evidence="5">
    <location>
        <begin position="761"/>
        <end position="817"/>
    </location>
</feature>
<dbReference type="GO" id="GO:0004519">
    <property type="term" value="F:endonuclease activity"/>
    <property type="evidence" value="ECO:0007669"/>
    <property type="project" value="TreeGrafter"/>
</dbReference>
<dbReference type="InterPro" id="IPR012677">
    <property type="entry name" value="Nucleotide-bd_a/b_plait_sf"/>
</dbReference>
<dbReference type="Pfam" id="PF17849">
    <property type="entry name" value="OB_Dis3"/>
    <property type="match status" value="1"/>
</dbReference>
<organism evidence="7 8">
    <name type="scientific">Perkinsus olseni</name>
    <name type="common">Perkinsus atlanticus</name>
    <dbReference type="NCBI Taxonomy" id="32597"/>
    <lineage>
        <taxon>Eukaryota</taxon>
        <taxon>Sar</taxon>
        <taxon>Alveolata</taxon>
        <taxon>Perkinsozoa</taxon>
        <taxon>Perkinsea</taxon>
        <taxon>Perkinsida</taxon>
        <taxon>Perkinsidae</taxon>
        <taxon>Perkinsus</taxon>
    </lineage>
</organism>
<keyword evidence="4" id="KW-0694">RNA-binding</keyword>
<protein>
    <submittedName>
        <fullName evidence="7">Exosome catalytic subunit dis3</fullName>
    </submittedName>
</protein>
<dbReference type="SMART" id="SM00360">
    <property type="entry name" value="RRM"/>
    <property type="match status" value="1"/>
</dbReference>
<feature type="region of interest" description="Disordered" evidence="5">
    <location>
        <begin position="538"/>
        <end position="557"/>
    </location>
</feature>
<dbReference type="InterPro" id="IPR012340">
    <property type="entry name" value="NA-bd_OB-fold"/>
</dbReference>
<dbReference type="GO" id="GO:0006364">
    <property type="term" value="P:rRNA processing"/>
    <property type="evidence" value="ECO:0007669"/>
    <property type="project" value="UniProtKB-KW"/>
</dbReference>
<dbReference type="GO" id="GO:0000176">
    <property type="term" value="C:nuclear exosome (RNase complex)"/>
    <property type="evidence" value="ECO:0007669"/>
    <property type="project" value="TreeGrafter"/>
</dbReference>
<dbReference type="Gene3D" id="3.40.50.1010">
    <property type="entry name" value="5'-nuclease"/>
    <property type="match status" value="1"/>
</dbReference>
<dbReference type="Gene3D" id="2.40.50.690">
    <property type="match status" value="1"/>
</dbReference>
<evidence type="ECO:0000256" key="3">
    <source>
        <dbReference type="ARBA" id="ARBA00023242"/>
    </source>
</evidence>
<dbReference type="InterPro" id="IPR050180">
    <property type="entry name" value="RNR_Ribonuclease"/>
</dbReference>
<proteinExistence type="predicted"/>
<dbReference type="SUPFAM" id="SSF50249">
    <property type="entry name" value="Nucleic acid-binding proteins"/>
    <property type="match status" value="2"/>
</dbReference>
<dbReference type="Gene3D" id="1.25.40.630">
    <property type="match status" value="1"/>
</dbReference>
<feature type="compositionally biased region" description="Polar residues" evidence="5">
    <location>
        <begin position="863"/>
        <end position="872"/>
    </location>
</feature>